<evidence type="ECO:0000256" key="4">
    <source>
        <dbReference type="PROSITE-ProRule" id="PRU00473"/>
    </source>
</evidence>
<dbReference type="Proteomes" id="UP000002350">
    <property type="component" value="Chromosome"/>
</dbReference>
<keyword evidence="3" id="KW-0998">Cell outer membrane</keyword>
<dbReference type="SUPFAM" id="SSF103088">
    <property type="entry name" value="OmpA-like"/>
    <property type="match status" value="1"/>
</dbReference>
<proteinExistence type="predicted"/>
<dbReference type="Pfam" id="PF00691">
    <property type="entry name" value="OmpA"/>
    <property type="match status" value="1"/>
</dbReference>
<sequence>MIARLPGAYIQNYQQFDFGQTTVFTSVKNGQHKVEQLEGKITDINYKLPRTYSEFEVNANYKAALLKLGFVQGFNCQGLECGKSRHIQKRIKTLAYIGFDEQQFYSLYTLKRPEGNVHAMTYITGFVGGLWAELKLVEETSLVDDRVSIDLHGLTDKIAQTGHVALEGLLFKFDSDEMLLEATPVVEVVATYLKSHPKQSFYVIGHTDDLGKQSYNQVLSNKRAKAVVKQLLSVYKVPKSQLEAKGIGEYSPVANNSNDAGQKLNRRVELVLRSDNI</sequence>
<dbReference type="AlphaFoldDB" id="D4ZFS9"/>
<dbReference type="PANTHER" id="PTHR30329">
    <property type="entry name" value="STATOR ELEMENT OF FLAGELLAR MOTOR COMPLEX"/>
    <property type="match status" value="1"/>
</dbReference>
<dbReference type="Pfam" id="PF16234">
    <property type="entry name" value="DUF4892"/>
    <property type="match status" value="1"/>
</dbReference>
<name>D4ZFS9_SHEVD</name>
<dbReference type="InterPro" id="IPR006664">
    <property type="entry name" value="OMP_bac"/>
</dbReference>
<dbReference type="InterPro" id="IPR050330">
    <property type="entry name" value="Bact_OuterMem_StrucFunc"/>
</dbReference>
<dbReference type="KEGG" id="svo:SVI_0557"/>
<dbReference type="HOGENOM" id="CLU_055761_0_0_6"/>
<dbReference type="InterPro" id="IPR032608">
    <property type="entry name" value="DUF4892"/>
</dbReference>
<dbReference type="InterPro" id="IPR036737">
    <property type="entry name" value="OmpA-like_sf"/>
</dbReference>
<dbReference type="eggNOG" id="COG2885">
    <property type="taxonomic scope" value="Bacteria"/>
</dbReference>
<evidence type="ECO:0000313" key="6">
    <source>
        <dbReference type="EMBL" id="BAJ00528.1"/>
    </source>
</evidence>
<dbReference type="Gene3D" id="3.30.1330.60">
    <property type="entry name" value="OmpA-like domain"/>
    <property type="match status" value="1"/>
</dbReference>
<dbReference type="STRING" id="637905.SVI_0557"/>
<evidence type="ECO:0000256" key="3">
    <source>
        <dbReference type="ARBA" id="ARBA00023237"/>
    </source>
</evidence>
<dbReference type="PROSITE" id="PS51123">
    <property type="entry name" value="OMPA_2"/>
    <property type="match status" value="1"/>
</dbReference>
<evidence type="ECO:0000313" key="7">
    <source>
        <dbReference type="Proteomes" id="UP000002350"/>
    </source>
</evidence>
<dbReference type="CDD" id="cd07185">
    <property type="entry name" value="OmpA_C-like"/>
    <property type="match status" value="1"/>
</dbReference>
<dbReference type="EMBL" id="AP011177">
    <property type="protein sequence ID" value="BAJ00528.1"/>
    <property type="molecule type" value="Genomic_DNA"/>
</dbReference>
<comment type="subcellular location">
    <subcellularLocation>
        <location evidence="1">Cell outer membrane</location>
    </subcellularLocation>
</comment>
<dbReference type="GO" id="GO:0009279">
    <property type="term" value="C:cell outer membrane"/>
    <property type="evidence" value="ECO:0007669"/>
    <property type="project" value="UniProtKB-SubCell"/>
</dbReference>
<protein>
    <submittedName>
        <fullName evidence="6">OmpA family protein</fullName>
    </submittedName>
</protein>
<reference evidence="7" key="1">
    <citation type="journal article" date="2010" name="Mol. Biosyst.">
        <title>Complete genome sequence and comparative analysis of Shewanella violacea, a psychrophilic and piezophilic bacterium from deep sea floor sediments.</title>
        <authorList>
            <person name="Aono E."/>
            <person name="Baba T."/>
            <person name="Ara T."/>
            <person name="Nishi T."/>
            <person name="Nakamichi T."/>
            <person name="Inamoto E."/>
            <person name="Toyonaga H."/>
            <person name="Hasegawa M."/>
            <person name="Takai Y."/>
            <person name="Okumura Y."/>
            <person name="Baba M."/>
            <person name="Tomita M."/>
            <person name="Kato C."/>
            <person name="Oshima T."/>
            <person name="Nakasone K."/>
            <person name="Mori H."/>
        </authorList>
    </citation>
    <scope>NUCLEOTIDE SEQUENCE [LARGE SCALE GENOMIC DNA]</scope>
    <source>
        <strain evidence="7">JCM 10179 / CIP 106290 / LMG 19151 / DSS12</strain>
    </source>
</reference>
<organism evidence="6 7">
    <name type="scientific">Shewanella violacea (strain JCM 10179 / CIP 106290 / LMG 19151 / DSS12)</name>
    <dbReference type="NCBI Taxonomy" id="637905"/>
    <lineage>
        <taxon>Bacteria</taxon>
        <taxon>Pseudomonadati</taxon>
        <taxon>Pseudomonadota</taxon>
        <taxon>Gammaproteobacteria</taxon>
        <taxon>Alteromonadales</taxon>
        <taxon>Shewanellaceae</taxon>
        <taxon>Shewanella</taxon>
    </lineage>
</organism>
<feature type="domain" description="OmpA-like" evidence="5">
    <location>
        <begin position="158"/>
        <end position="276"/>
    </location>
</feature>
<dbReference type="PANTHER" id="PTHR30329:SF21">
    <property type="entry name" value="LIPOPROTEIN YIAD-RELATED"/>
    <property type="match status" value="1"/>
</dbReference>
<dbReference type="InterPro" id="IPR006665">
    <property type="entry name" value="OmpA-like"/>
</dbReference>
<dbReference type="PRINTS" id="PR01021">
    <property type="entry name" value="OMPADOMAIN"/>
</dbReference>
<keyword evidence="7" id="KW-1185">Reference proteome</keyword>
<evidence type="ECO:0000259" key="5">
    <source>
        <dbReference type="PROSITE" id="PS51123"/>
    </source>
</evidence>
<gene>
    <name evidence="6" type="ordered locus">SVI_0557</name>
</gene>
<accession>D4ZFS9</accession>
<keyword evidence="2 4" id="KW-0472">Membrane</keyword>
<evidence type="ECO:0000256" key="1">
    <source>
        <dbReference type="ARBA" id="ARBA00004442"/>
    </source>
</evidence>
<evidence type="ECO:0000256" key="2">
    <source>
        <dbReference type="ARBA" id="ARBA00023136"/>
    </source>
</evidence>